<evidence type="ECO:0000256" key="11">
    <source>
        <dbReference type="ARBA" id="ARBA00035025"/>
    </source>
</evidence>
<dbReference type="InterPro" id="IPR038546">
    <property type="entry name" value="Hen1_N_sf"/>
</dbReference>
<dbReference type="EC" id="2.1.1.386" evidence="11"/>
<evidence type="ECO:0000256" key="2">
    <source>
        <dbReference type="ARBA" id="ARBA00009026"/>
    </source>
</evidence>
<keyword evidence="10" id="KW-0943">RNA-mediated gene silencing</keyword>
<evidence type="ECO:0000256" key="4">
    <source>
        <dbReference type="ARBA" id="ARBA00022603"/>
    </source>
</evidence>
<reference evidence="15 16" key="1">
    <citation type="submission" date="2019-05" db="EMBL/GenBank/DDBJ databases">
        <title>Nakamurella sp. N5BH11, whole genome shotgun sequence.</title>
        <authorList>
            <person name="Tuo L."/>
        </authorList>
    </citation>
    <scope>NUCLEOTIDE SEQUENCE [LARGE SCALE GENOMIC DNA]</scope>
    <source>
        <strain evidence="15 16">N5BH11</strain>
    </source>
</reference>
<name>A0A4U6QAL9_9ACTN</name>
<evidence type="ECO:0000256" key="12">
    <source>
        <dbReference type="ARBA" id="ARBA00048418"/>
    </source>
</evidence>
<evidence type="ECO:0000313" key="16">
    <source>
        <dbReference type="Proteomes" id="UP000306985"/>
    </source>
</evidence>
<dbReference type="InterPro" id="IPR024026">
    <property type="entry name" value="3'-RNA_MeTfrase_Hen1_bac"/>
</dbReference>
<keyword evidence="4 15" id="KW-0489">Methyltransferase</keyword>
<dbReference type="SUPFAM" id="SSF53335">
    <property type="entry name" value="S-adenosyl-L-methionine-dependent methyltransferases"/>
    <property type="match status" value="1"/>
</dbReference>
<evidence type="ECO:0000256" key="9">
    <source>
        <dbReference type="ARBA" id="ARBA00022884"/>
    </source>
</evidence>
<dbReference type="Gene3D" id="3.40.50.150">
    <property type="entry name" value="Vaccinia Virus protein VP39"/>
    <property type="match status" value="1"/>
</dbReference>
<evidence type="ECO:0000256" key="8">
    <source>
        <dbReference type="ARBA" id="ARBA00022842"/>
    </source>
</evidence>
<dbReference type="InterPro" id="IPR024740">
    <property type="entry name" value="Hen1_N"/>
</dbReference>
<keyword evidence="8" id="KW-0460">Magnesium</keyword>
<dbReference type="Gene3D" id="3.30.1610.20">
    <property type="entry name" value="Hen1, N-terminal domain"/>
    <property type="match status" value="1"/>
</dbReference>
<dbReference type="Pfam" id="PF08242">
    <property type="entry name" value="Methyltransf_12"/>
    <property type="match status" value="1"/>
</dbReference>
<dbReference type="AlphaFoldDB" id="A0A4U6QAL9"/>
<evidence type="ECO:0000259" key="13">
    <source>
        <dbReference type="Pfam" id="PF08242"/>
    </source>
</evidence>
<keyword evidence="16" id="KW-1185">Reference proteome</keyword>
<feature type="domain" description="Hen1 N-terminal" evidence="14">
    <location>
        <begin position="1"/>
        <end position="239"/>
    </location>
</feature>
<dbReference type="Pfam" id="PF12623">
    <property type="entry name" value="Hen1_L"/>
    <property type="match status" value="1"/>
</dbReference>
<evidence type="ECO:0000313" key="15">
    <source>
        <dbReference type="EMBL" id="TKV56971.1"/>
    </source>
</evidence>
<dbReference type="Proteomes" id="UP000306985">
    <property type="component" value="Unassembled WGS sequence"/>
</dbReference>
<dbReference type="EMBL" id="SZZH01000006">
    <property type="protein sequence ID" value="TKV56971.1"/>
    <property type="molecule type" value="Genomic_DNA"/>
</dbReference>
<protein>
    <recommendedName>
        <fullName evidence="3">Small RNA 2'-O-methyltransferase</fullName>
        <ecNumber evidence="11">2.1.1.386</ecNumber>
    </recommendedName>
</protein>
<dbReference type="InterPro" id="IPR026610">
    <property type="entry name" value="Hen1"/>
</dbReference>
<dbReference type="InterPro" id="IPR029063">
    <property type="entry name" value="SAM-dependent_MTases_sf"/>
</dbReference>
<keyword evidence="9" id="KW-0694">RNA-binding</keyword>
<dbReference type="OrthoDB" id="626362at2"/>
<comment type="similarity">
    <text evidence="2">Belongs to the methyltransferase superfamily. HEN1 family.</text>
</comment>
<dbReference type="NCBIfam" id="TIGR04074">
    <property type="entry name" value="bacter_Hen1"/>
    <property type="match status" value="1"/>
</dbReference>
<keyword evidence="5 15" id="KW-0808">Transferase</keyword>
<proteinExistence type="inferred from homology"/>
<evidence type="ECO:0000256" key="5">
    <source>
        <dbReference type="ARBA" id="ARBA00022679"/>
    </source>
</evidence>
<feature type="domain" description="Methyltransferase type 12" evidence="13">
    <location>
        <begin position="309"/>
        <end position="421"/>
    </location>
</feature>
<comment type="cofactor">
    <cofactor evidence="1">
        <name>Mg(2+)</name>
        <dbReference type="ChEBI" id="CHEBI:18420"/>
    </cofactor>
</comment>
<evidence type="ECO:0000256" key="3">
    <source>
        <dbReference type="ARBA" id="ARBA00021330"/>
    </source>
</evidence>
<gene>
    <name evidence="15" type="ORF">FDO65_19290</name>
</gene>
<dbReference type="GO" id="GO:0031047">
    <property type="term" value="P:regulatory ncRNA-mediated gene silencing"/>
    <property type="evidence" value="ECO:0007669"/>
    <property type="project" value="UniProtKB-KW"/>
</dbReference>
<dbReference type="PANTHER" id="PTHR21404">
    <property type="entry name" value="HEN1"/>
    <property type="match status" value="1"/>
</dbReference>
<organism evidence="15 16">
    <name type="scientific">Nakamurella flava</name>
    <dbReference type="NCBI Taxonomy" id="2576308"/>
    <lineage>
        <taxon>Bacteria</taxon>
        <taxon>Bacillati</taxon>
        <taxon>Actinomycetota</taxon>
        <taxon>Actinomycetes</taxon>
        <taxon>Nakamurellales</taxon>
        <taxon>Nakamurellaceae</taxon>
        <taxon>Nakamurella</taxon>
    </lineage>
</organism>
<dbReference type="RefSeq" id="WP_137451358.1">
    <property type="nucleotide sequence ID" value="NZ_SZZH01000006.1"/>
</dbReference>
<dbReference type="PANTHER" id="PTHR21404:SF3">
    <property type="entry name" value="SMALL RNA 2'-O-METHYLTRANSFERASE"/>
    <property type="match status" value="1"/>
</dbReference>
<evidence type="ECO:0000256" key="6">
    <source>
        <dbReference type="ARBA" id="ARBA00022691"/>
    </source>
</evidence>
<dbReference type="InterPro" id="IPR013217">
    <property type="entry name" value="Methyltransf_12"/>
</dbReference>
<comment type="catalytic activity">
    <reaction evidence="12">
        <text>small RNA 3'-end nucleotide + S-adenosyl-L-methionine = small RNA 3'-end 2'-O-methylnucleotide + S-adenosyl-L-homocysteine + H(+)</text>
        <dbReference type="Rhea" id="RHEA:37887"/>
        <dbReference type="Rhea" id="RHEA-COMP:10415"/>
        <dbReference type="Rhea" id="RHEA-COMP:10416"/>
        <dbReference type="ChEBI" id="CHEBI:15378"/>
        <dbReference type="ChEBI" id="CHEBI:57856"/>
        <dbReference type="ChEBI" id="CHEBI:59789"/>
        <dbReference type="ChEBI" id="CHEBI:74896"/>
        <dbReference type="ChEBI" id="CHEBI:74898"/>
        <dbReference type="EC" id="2.1.1.386"/>
    </reaction>
</comment>
<sequence length="509" mass="54740">MLLTITTTHRPATDLGFLLHKHPGRVQSFPQSSGTAHVFYPQADEVRCTAALLLEVDPIALVRGRREGDTGFPLGRYVNDRPYVASSLLAVALQSVFGTAAAGVCKLRPELAATPLPLEIGVPALPGDVDLVGRLFTPLGWSVEATAPPLDPDVPDWGAAPVVSVRLSGTLRLADALRQLYVLLPVLDGGQHYWVDEAEVDKLVRAGSGWLTDHPERDFITRRYLAGQRDLTRDARERLDGAHRVAAGAPSVVGADLSYPHVPKGADDAGMTSRPAEADSVAAKGRLREQRHAAVLDAVRAARPRVVGDLGCGSGALVADLAALPGVERVVATDVSAGALAAAARRLHLDDDAVTDRLDRFDADGVDRPGHGDPPPGREHRIRLFQSALTYRDPRLTGLDVAVLMEVVEHVDLDRLPALERAVFADAAPSTVVVTTPNVEYNVHYPALVAGGRRHPDHRFEWTRAEFTAWSDRVAAVHGYTVTRRPVGPVDELVGAPTQLAVFTREVSR</sequence>
<keyword evidence="7" id="KW-0479">Metal-binding</keyword>
<keyword evidence="6" id="KW-0949">S-adenosyl-L-methionine</keyword>
<comment type="caution">
    <text evidence="15">The sequence shown here is derived from an EMBL/GenBank/DDBJ whole genome shotgun (WGS) entry which is preliminary data.</text>
</comment>
<evidence type="ECO:0000259" key="14">
    <source>
        <dbReference type="Pfam" id="PF12623"/>
    </source>
</evidence>
<evidence type="ECO:0000256" key="10">
    <source>
        <dbReference type="ARBA" id="ARBA00023158"/>
    </source>
</evidence>
<evidence type="ECO:0000256" key="7">
    <source>
        <dbReference type="ARBA" id="ARBA00022723"/>
    </source>
</evidence>
<evidence type="ECO:0000256" key="1">
    <source>
        <dbReference type="ARBA" id="ARBA00001946"/>
    </source>
</evidence>
<accession>A0A4U6QAL9</accession>
<dbReference type="GO" id="GO:0003723">
    <property type="term" value="F:RNA binding"/>
    <property type="evidence" value="ECO:0007669"/>
    <property type="project" value="UniProtKB-KW"/>
</dbReference>
<dbReference type="GO" id="GO:0001510">
    <property type="term" value="P:RNA methylation"/>
    <property type="evidence" value="ECO:0007669"/>
    <property type="project" value="InterPro"/>
</dbReference>
<dbReference type="GO" id="GO:0090486">
    <property type="term" value="F:small RNA 2'-O-methyltransferase activity"/>
    <property type="evidence" value="ECO:0007669"/>
    <property type="project" value="UniProtKB-EC"/>
</dbReference>
<dbReference type="GO" id="GO:0046872">
    <property type="term" value="F:metal ion binding"/>
    <property type="evidence" value="ECO:0007669"/>
    <property type="project" value="UniProtKB-KW"/>
</dbReference>